<protein>
    <recommendedName>
        <fullName evidence="4">Universal stress protein family protein</fullName>
    </recommendedName>
</protein>
<evidence type="ECO:0008006" key="4">
    <source>
        <dbReference type="Google" id="ProtNLM"/>
    </source>
</evidence>
<evidence type="ECO:0000313" key="3">
    <source>
        <dbReference type="Proteomes" id="UP000546162"/>
    </source>
</evidence>
<reference evidence="2 3" key="1">
    <citation type="submission" date="2020-08" db="EMBL/GenBank/DDBJ databases">
        <title>Sequencing the genomes of 1000 actinobacteria strains.</title>
        <authorList>
            <person name="Klenk H.-P."/>
        </authorList>
    </citation>
    <scope>NUCLEOTIDE SEQUENCE [LARGE SCALE GENOMIC DNA]</scope>
    <source>
        <strain evidence="2 3">DSM 45809</strain>
    </source>
</reference>
<organism evidence="2 3">
    <name type="scientific">Actinoplanes octamycinicus</name>
    <dbReference type="NCBI Taxonomy" id="135948"/>
    <lineage>
        <taxon>Bacteria</taxon>
        <taxon>Bacillati</taxon>
        <taxon>Actinomycetota</taxon>
        <taxon>Actinomycetes</taxon>
        <taxon>Micromonosporales</taxon>
        <taxon>Micromonosporaceae</taxon>
        <taxon>Actinoplanes</taxon>
    </lineage>
</organism>
<feature type="region of interest" description="Disordered" evidence="1">
    <location>
        <begin position="128"/>
        <end position="179"/>
    </location>
</feature>
<dbReference type="AlphaFoldDB" id="A0A7W7H2L4"/>
<accession>A0A7W7H2L4</accession>
<name>A0A7W7H2L4_9ACTN</name>
<evidence type="ECO:0000313" key="2">
    <source>
        <dbReference type="EMBL" id="MBB4742835.1"/>
    </source>
</evidence>
<dbReference type="Proteomes" id="UP000546162">
    <property type="component" value="Unassembled WGS sequence"/>
</dbReference>
<comment type="caution">
    <text evidence="2">The sequence shown here is derived from an EMBL/GenBank/DDBJ whole genome shotgun (WGS) entry which is preliminary data.</text>
</comment>
<sequence>MTAALLARPGAPVSPGRPRIVVGVIGPGPVEAGLRYALDQAERVDATVSVVATGTVPATGEVPLREAVRRSAEKHPAVPVEFAVRRSVDAVITLAAASLRASLLVVAAAPGPRTAATVAALARRAHSPVQLVDASSGDPRDDQHRAGGAFDEMPADRGGLQGIDPVPPAAADHHQLSDA</sequence>
<keyword evidence="3" id="KW-1185">Reference proteome</keyword>
<dbReference type="EMBL" id="JACHNB010000001">
    <property type="protein sequence ID" value="MBB4742835.1"/>
    <property type="molecule type" value="Genomic_DNA"/>
</dbReference>
<evidence type="ECO:0000256" key="1">
    <source>
        <dbReference type="SAM" id="MobiDB-lite"/>
    </source>
</evidence>
<gene>
    <name evidence="2" type="ORF">BJY16_006294</name>
</gene>
<proteinExistence type="predicted"/>